<dbReference type="Proteomes" id="UP000650424">
    <property type="component" value="Unassembled WGS sequence"/>
</dbReference>
<evidence type="ECO:0000256" key="1">
    <source>
        <dbReference type="ARBA" id="ARBA00001946"/>
    </source>
</evidence>
<evidence type="ECO:0000313" key="5">
    <source>
        <dbReference type="Proteomes" id="UP000650424"/>
    </source>
</evidence>
<dbReference type="EMBL" id="JACOGF010000008">
    <property type="protein sequence ID" value="MBC3919132.1"/>
    <property type="molecule type" value="Genomic_DNA"/>
</dbReference>
<feature type="domain" description="Nudix hydrolase" evidence="3">
    <location>
        <begin position="10"/>
        <end position="146"/>
    </location>
</feature>
<keyword evidence="5" id="KW-1185">Reference proteome</keyword>
<comment type="caution">
    <text evidence="4">The sequence shown here is derived from an EMBL/GenBank/DDBJ whole genome shotgun (WGS) entry which is preliminary data.</text>
</comment>
<evidence type="ECO:0000256" key="2">
    <source>
        <dbReference type="ARBA" id="ARBA00022801"/>
    </source>
</evidence>
<protein>
    <submittedName>
        <fullName evidence="4">NUDIX hydrolase</fullName>
    </submittedName>
</protein>
<proteinExistence type="predicted"/>
<comment type="cofactor">
    <cofactor evidence="1">
        <name>Mg(2+)</name>
        <dbReference type="ChEBI" id="CHEBI:18420"/>
    </cofactor>
</comment>
<organism evidence="4 5">
    <name type="scientific">Undibacterium hunanense</name>
    <dbReference type="NCBI Taxonomy" id="2762292"/>
    <lineage>
        <taxon>Bacteria</taxon>
        <taxon>Pseudomonadati</taxon>
        <taxon>Pseudomonadota</taxon>
        <taxon>Betaproteobacteria</taxon>
        <taxon>Burkholderiales</taxon>
        <taxon>Oxalobacteraceae</taxon>
        <taxon>Undibacterium</taxon>
    </lineage>
</organism>
<dbReference type="InterPro" id="IPR015797">
    <property type="entry name" value="NUDIX_hydrolase-like_dom_sf"/>
</dbReference>
<dbReference type="PANTHER" id="PTHR43046">
    <property type="entry name" value="GDP-MANNOSE MANNOSYL HYDROLASE"/>
    <property type="match status" value="1"/>
</dbReference>
<evidence type="ECO:0000259" key="3">
    <source>
        <dbReference type="PROSITE" id="PS51462"/>
    </source>
</evidence>
<dbReference type="Gene3D" id="3.90.79.10">
    <property type="entry name" value="Nucleoside Triphosphate Pyrophosphohydrolase"/>
    <property type="match status" value="1"/>
</dbReference>
<evidence type="ECO:0000313" key="4">
    <source>
        <dbReference type="EMBL" id="MBC3919132.1"/>
    </source>
</evidence>
<dbReference type="PANTHER" id="PTHR43046:SF14">
    <property type="entry name" value="MUTT_NUDIX FAMILY PROTEIN"/>
    <property type="match status" value="1"/>
</dbReference>
<sequence length="170" mass="19583">MISFDIDNYRYNLRAAALILNGDRVLLHQIEGDDFWFVPGGRVDAGELAAATVVREMQEELAEVVTCEKLLWTVENFFTYRGQKHHELGLYFLTHLKPESRLLTTAGPYTGTEGKLKLHFDWFRLADLHQLDIRPSFLAQALTGLQLNTQLNKQLNKQLPVQHIVQHEIE</sequence>
<dbReference type="InterPro" id="IPR000086">
    <property type="entry name" value="NUDIX_hydrolase_dom"/>
</dbReference>
<accession>A0ABR6ZTF7</accession>
<dbReference type="SUPFAM" id="SSF55811">
    <property type="entry name" value="Nudix"/>
    <property type="match status" value="1"/>
</dbReference>
<dbReference type="RefSeq" id="WP_186948396.1">
    <property type="nucleotide sequence ID" value="NZ_JACOGF010000008.1"/>
</dbReference>
<reference evidence="4 5" key="1">
    <citation type="submission" date="2020-08" db="EMBL/GenBank/DDBJ databases">
        <title>Novel species isolated from subtropical streams in China.</title>
        <authorList>
            <person name="Lu H."/>
        </authorList>
    </citation>
    <scope>NUCLEOTIDE SEQUENCE [LARGE SCALE GENOMIC DNA]</scope>
    <source>
        <strain evidence="4 5">CY18W</strain>
    </source>
</reference>
<keyword evidence="2 4" id="KW-0378">Hydrolase</keyword>
<dbReference type="GO" id="GO:0016787">
    <property type="term" value="F:hydrolase activity"/>
    <property type="evidence" value="ECO:0007669"/>
    <property type="project" value="UniProtKB-KW"/>
</dbReference>
<dbReference type="Pfam" id="PF00293">
    <property type="entry name" value="NUDIX"/>
    <property type="match status" value="1"/>
</dbReference>
<gene>
    <name evidence="4" type="ORF">H8L32_16695</name>
</gene>
<name>A0ABR6ZTF7_9BURK</name>
<dbReference type="CDD" id="cd04688">
    <property type="entry name" value="NUDIX_Hydrolase"/>
    <property type="match status" value="1"/>
</dbReference>
<dbReference type="PROSITE" id="PS51462">
    <property type="entry name" value="NUDIX"/>
    <property type="match status" value="1"/>
</dbReference>